<comment type="caution">
    <text evidence="8">The sequence shown here is derived from an EMBL/GenBank/DDBJ whole genome shotgun (WGS) entry which is preliminary data.</text>
</comment>
<proteinExistence type="inferred from homology"/>
<dbReference type="InterPro" id="IPR001525">
    <property type="entry name" value="C5_MeTfrase"/>
</dbReference>
<evidence type="ECO:0000256" key="5">
    <source>
        <dbReference type="PROSITE-ProRule" id="PRU01016"/>
    </source>
</evidence>
<evidence type="ECO:0000256" key="2">
    <source>
        <dbReference type="ARBA" id="ARBA00022679"/>
    </source>
</evidence>
<dbReference type="InterPro" id="IPR018117">
    <property type="entry name" value="C5_DNA_meth_AS"/>
</dbReference>
<keyword evidence="3 5" id="KW-0949">S-adenosyl-L-methionine</keyword>
<dbReference type="EMBL" id="PCHA01000037">
    <property type="protein sequence ID" value="PKU93236.1"/>
    <property type="molecule type" value="Genomic_DNA"/>
</dbReference>
<keyword evidence="4" id="KW-0680">Restriction system</keyword>
<dbReference type="PRINTS" id="PR00105">
    <property type="entry name" value="C5METTRFRASE"/>
</dbReference>
<reference evidence="8 9" key="1">
    <citation type="submission" date="2017-10" db="EMBL/GenBank/DDBJ databases">
        <title>Bifidobacterium genomics.</title>
        <authorList>
            <person name="Lugli G.A."/>
            <person name="Milani C."/>
            <person name="Mancabelli L."/>
        </authorList>
    </citation>
    <scope>NUCLEOTIDE SEQUENCE [LARGE SCALE GENOMIC DNA]</scope>
    <source>
        <strain evidence="8 9">1747B</strain>
    </source>
</reference>
<organism evidence="8 9">
    <name type="scientific">Bifidobacterium pseudolongum subsp. globosum</name>
    <dbReference type="NCBI Taxonomy" id="1690"/>
    <lineage>
        <taxon>Bacteria</taxon>
        <taxon>Bacillati</taxon>
        <taxon>Actinomycetota</taxon>
        <taxon>Actinomycetes</taxon>
        <taxon>Bifidobacteriales</taxon>
        <taxon>Bifidobacteriaceae</taxon>
        <taxon>Bifidobacterium</taxon>
    </lineage>
</organism>
<gene>
    <name evidence="8" type="ORF">CQR45_1766</name>
</gene>
<dbReference type="PANTHER" id="PTHR46098">
    <property type="entry name" value="TRNA (CYTOSINE(38)-C(5))-METHYLTRANSFERASE"/>
    <property type="match status" value="1"/>
</dbReference>
<evidence type="ECO:0000256" key="7">
    <source>
        <dbReference type="RuleBase" id="RU000417"/>
    </source>
</evidence>
<dbReference type="GO" id="GO:0032259">
    <property type="term" value="P:methylation"/>
    <property type="evidence" value="ECO:0007669"/>
    <property type="project" value="UniProtKB-KW"/>
</dbReference>
<dbReference type="GO" id="GO:0009307">
    <property type="term" value="P:DNA restriction-modification system"/>
    <property type="evidence" value="ECO:0007669"/>
    <property type="project" value="UniProtKB-KW"/>
</dbReference>
<comment type="similarity">
    <text evidence="5 6">Belongs to the class I-like SAM-binding methyltransferase superfamily. C5-methyltransferase family.</text>
</comment>
<evidence type="ECO:0000256" key="6">
    <source>
        <dbReference type="RuleBase" id="RU000416"/>
    </source>
</evidence>
<dbReference type="Proteomes" id="UP000233722">
    <property type="component" value="Unassembled WGS sequence"/>
</dbReference>
<evidence type="ECO:0000256" key="3">
    <source>
        <dbReference type="ARBA" id="ARBA00022691"/>
    </source>
</evidence>
<dbReference type="InterPro" id="IPR050750">
    <property type="entry name" value="C5-MTase"/>
</dbReference>
<dbReference type="PROSITE" id="PS00094">
    <property type="entry name" value="C5_MTASE_1"/>
    <property type="match status" value="1"/>
</dbReference>
<dbReference type="AlphaFoldDB" id="A0A2N3QNF8"/>
<dbReference type="GO" id="GO:0003886">
    <property type="term" value="F:DNA (cytosine-5-)-methyltransferase activity"/>
    <property type="evidence" value="ECO:0007669"/>
    <property type="project" value="UniProtKB-EC"/>
</dbReference>
<evidence type="ECO:0000313" key="8">
    <source>
        <dbReference type="EMBL" id="PKU93236.1"/>
    </source>
</evidence>
<name>A0A2N3QNF8_9BIFI</name>
<feature type="active site" evidence="5">
    <location>
        <position position="79"/>
    </location>
</feature>
<keyword evidence="1 5" id="KW-0489">Methyltransferase</keyword>
<dbReference type="NCBIfam" id="TIGR00675">
    <property type="entry name" value="dcm"/>
    <property type="match status" value="1"/>
</dbReference>
<dbReference type="InterPro" id="IPR029063">
    <property type="entry name" value="SAM-dependent_MTases_sf"/>
</dbReference>
<dbReference type="EC" id="2.1.1.37" evidence="7"/>
<evidence type="ECO:0000313" key="9">
    <source>
        <dbReference type="Proteomes" id="UP000233722"/>
    </source>
</evidence>
<sequence length="320" mass="36498">MNDSNKDKLQILELFGGIGAPRCAYRNLGVPVKSIDYVEVDERAVRSYNAMFANELRYHTQDIRGWNLRPDVLVHGSPCQDFSIAGRQQGADEGSGTRSSLMWETLRIIRNLGEWKPRVVIWENVTNVLSRHMRHNFDKYLTAMRAMGYANTYDTLNAMDFGLPQARKRVFTVSILHGAPFSFDRLEHTPMRPIGQFLEHTDEPQYKVTQPSILSRIGVRSKTGFRGDIPVITDHVMTIATKQMRCPNSGVLETSPGCYRYLTERECWRLQGFTDNDFNAALKANPGKPHRMNGTLYKQAGNSMPVPILESIFKQLQTIR</sequence>
<protein>
    <recommendedName>
        <fullName evidence="7">Cytosine-specific methyltransferase</fullName>
        <ecNumber evidence="7">2.1.1.37</ecNumber>
    </recommendedName>
</protein>
<dbReference type="Pfam" id="PF00145">
    <property type="entry name" value="DNA_methylase"/>
    <property type="match status" value="2"/>
</dbReference>
<dbReference type="PROSITE" id="PS51679">
    <property type="entry name" value="SAM_MT_C5"/>
    <property type="match status" value="1"/>
</dbReference>
<keyword evidence="2 5" id="KW-0808">Transferase</keyword>
<dbReference type="RefSeq" id="WP_218971085.1">
    <property type="nucleotide sequence ID" value="NZ_PCHA01000037.1"/>
</dbReference>
<evidence type="ECO:0000256" key="4">
    <source>
        <dbReference type="ARBA" id="ARBA00022747"/>
    </source>
</evidence>
<dbReference type="SUPFAM" id="SSF53335">
    <property type="entry name" value="S-adenosyl-L-methionine-dependent methyltransferases"/>
    <property type="match status" value="1"/>
</dbReference>
<comment type="catalytic activity">
    <reaction evidence="7">
        <text>a 2'-deoxycytidine in DNA + S-adenosyl-L-methionine = a 5-methyl-2'-deoxycytidine in DNA + S-adenosyl-L-homocysteine + H(+)</text>
        <dbReference type="Rhea" id="RHEA:13681"/>
        <dbReference type="Rhea" id="RHEA-COMP:11369"/>
        <dbReference type="Rhea" id="RHEA-COMP:11370"/>
        <dbReference type="ChEBI" id="CHEBI:15378"/>
        <dbReference type="ChEBI" id="CHEBI:57856"/>
        <dbReference type="ChEBI" id="CHEBI:59789"/>
        <dbReference type="ChEBI" id="CHEBI:85452"/>
        <dbReference type="ChEBI" id="CHEBI:85454"/>
        <dbReference type="EC" id="2.1.1.37"/>
    </reaction>
</comment>
<dbReference type="PANTHER" id="PTHR46098:SF1">
    <property type="entry name" value="TRNA (CYTOSINE(38)-C(5))-METHYLTRANSFERASE"/>
    <property type="match status" value="1"/>
</dbReference>
<dbReference type="Gene3D" id="3.40.50.150">
    <property type="entry name" value="Vaccinia Virus protein VP39"/>
    <property type="match status" value="1"/>
</dbReference>
<evidence type="ECO:0000256" key="1">
    <source>
        <dbReference type="ARBA" id="ARBA00022603"/>
    </source>
</evidence>
<dbReference type="Gene3D" id="3.90.120.10">
    <property type="entry name" value="DNA Methylase, subunit A, domain 2"/>
    <property type="match status" value="1"/>
</dbReference>
<accession>A0A2N3QNF8</accession>